<evidence type="ECO:0000259" key="3">
    <source>
        <dbReference type="PROSITE" id="PS51781"/>
    </source>
</evidence>
<dbReference type="NCBIfam" id="TIGR02867">
    <property type="entry name" value="spore_II_P"/>
    <property type="match status" value="1"/>
</dbReference>
<accession>A0ABY4REH4</accession>
<dbReference type="InterPro" id="IPR052354">
    <property type="entry name" value="Cell_Wall_Dynamics_Protein"/>
</dbReference>
<feature type="domain" description="SH3b" evidence="3">
    <location>
        <begin position="145"/>
        <end position="207"/>
    </location>
</feature>
<organism evidence="4 5">
    <name type="scientific">Paenibacillus konkukensis</name>
    <dbReference type="NCBI Taxonomy" id="2020716"/>
    <lineage>
        <taxon>Bacteria</taxon>
        <taxon>Bacillati</taxon>
        <taxon>Bacillota</taxon>
        <taxon>Bacilli</taxon>
        <taxon>Bacillales</taxon>
        <taxon>Paenibacillaceae</taxon>
        <taxon>Paenibacillus</taxon>
    </lineage>
</organism>
<feature type="signal peptide" evidence="2">
    <location>
        <begin position="1"/>
        <end position="24"/>
    </location>
</feature>
<gene>
    <name evidence="4" type="ORF">SK3146_00114</name>
</gene>
<evidence type="ECO:0000256" key="1">
    <source>
        <dbReference type="SAM" id="MobiDB-lite"/>
    </source>
</evidence>
<dbReference type="EMBL" id="CP027059">
    <property type="protein sequence ID" value="UQZ80958.1"/>
    <property type="molecule type" value="Genomic_DNA"/>
</dbReference>
<dbReference type="Proteomes" id="UP001057134">
    <property type="component" value="Chromosome"/>
</dbReference>
<dbReference type="Gene3D" id="2.30.30.40">
    <property type="entry name" value="SH3 Domains"/>
    <property type="match status" value="2"/>
</dbReference>
<keyword evidence="2" id="KW-0732">Signal</keyword>
<keyword evidence="5" id="KW-1185">Reference proteome</keyword>
<feature type="compositionally biased region" description="Basic and acidic residues" evidence="1">
    <location>
        <begin position="123"/>
        <end position="137"/>
    </location>
</feature>
<evidence type="ECO:0000313" key="4">
    <source>
        <dbReference type="EMBL" id="UQZ80958.1"/>
    </source>
</evidence>
<feature type="domain" description="SH3b" evidence="3">
    <location>
        <begin position="54"/>
        <end position="117"/>
    </location>
</feature>
<dbReference type="PANTHER" id="PTHR34408:SF1">
    <property type="entry name" value="GLYCOSYL HYDROLASE FAMILY 19 DOMAIN-CONTAINING PROTEIN HI_1415"/>
    <property type="match status" value="1"/>
</dbReference>
<name>A0ABY4REH4_9BACL</name>
<dbReference type="InterPro" id="IPR003646">
    <property type="entry name" value="SH3-like_bac-type"/>
</dbReference>
<dbReference type="Pfam" id="PF08239">
    <property type="entry name" value="SH3_3"/>
    <property type="match status" value="2"/>
</dbReference>
<dbReference type="RefSeq" id="WP_249863229.1">
    <property type="nucleotide sequence ID" value="NZ_CP027059.1"/>
</dbReference>
<dbReference type="InterPro" id="IPR010897">
    <property type="entry name" value="Spore_II_P"/>
</dbReference>
<evidence type="ECO:0000256" key="2">
    <source>
        <dbReference type="SAM" id="SignalP"/>
    </source>
</evidence>
<dbReference type="PROSITE" id="PS51781">
    <property type="entry name" value="SH3B"/>
    <property type="match status" value="2"/>
</dbReference>
<evidence type="ECO:0000313" key="5">
    <source>
        <dbReference type="Proteomes" id="UP001057134"/>
    </source>
</evidence>
<protein>
    <submittedName>
        <fullName evidence="4">Stage II sporulation protein P (SpoIIP)</fullName>
    </submittedName>
</protein>
<dbReference type="PANTHER" id="PTHR34408">
    <property type="entry name" value="FAMILY PROTEIN, PUTATIVE-RELATED"/>
    <property type="match status" value="1"/>
</dbReference>
<dbReference type="Pfam" id="PF07454">
    <property type="entry name" value="SpoIIP"/>
    <property type="match status" value="1"/>
</dbReference>
<sequence>MLRYKMISAAASSFLLIGALHAPAAFGQEAAEGQSAGVRIYNVQPHSEADAVAATYARSTVDRLNVRTEADLSSPVIRMIGKSDRYEILGEQGDWVHIRLTDKQDGWIFREYIELESVAPPKAEADAPKPEAERPDEPDAADLNQATVVHMDDITNLRSGPGIEYDVIGKAKPGDSYPILDTKGDWYVVSLPDNSKAHVASWVVQTDAASQHSNPASSLPNGIAPELYIYHTHNQESWSNVASLRAGTSVDDPKVNITLVGDRLAQQLQASGIPALAGDVNVAEKLKQQKLNFSESYTVSRQAVDKAIQTYPSLSYFFDIHRDADVPREKTTASVNGKSYARVLFVVGTAHAGYKENKAFAEALNKLLDKKYPGLSRGILTKSEHQGNGEYNQSVSPGSLLMEIGGTNNTLQESLNTAEALADVFAEYYRSVQTKP</sequence>
<reference evidence="4" key="1">
    <citation type="submission" date="2018-02" db="EMBL/GenBank/DDBJ databases">
        <authorList>
            <person name="Kim S.-K."/>
            <person name="Jung H.-I."/>
            <person name="Lee S.-W."/>
        </authorList>
    </citation>
    <scope>NUCLEOTIDE SEQUENCE</scope>
    <source>
        <strain evidence="4">SK3146</strain>
    </source>
</reference>
<feature type="region of interest" description="Disordered" evidence="1">
    <location>
        <begin position="120"/>
        <end position="141"/>
    </location>
</feature>
<reference evidence="4" key="2">
    <citation type="journal article" date="2021" name="J Anim Sci Technol">
        <title>Complete genome sequence of Paenibacillus konkukensis sp. nov. SK3146 as a potential probiotic strain.</title>
        <authorList>
            <person name="Jung H.I."/>
            <person name="Park S."/>
            <person name="Niu K.M."/>
            <person name="Lee S.W."/>
            <person name="Kothari D."/>
            <person name="Yi K.J."/>
            <person name="Kim S.K."/>
        </authorList>
    </citation>
    <scope>NUCLEOTIDE SEQUENCE</scope>
    <source>
        <strain evidence="4">SK3146</strain>
    </source>
</reference>
<dbReference type="SMART" id="SM00287">
    <property type="entry name" value="SH3b"/>
    <property type="match status" value="2"/>
</dbReference>
<feature type="chain" id="PRO_5046958099" evidence="2">
    <location>
        <begin position="25"/>
        <end position="436"/>
    </location>
</feature>
<proteinExistence type="predicted"/>